<dbReference type="GeneID" id="106126261"/>
<dbReference type="InterPro" id="IPR043504">
    <property type="entry name" value="Peptidase_S1_PA_chymotrypsin"/>
</dbReference>
<keyword evidence="1" id="KW-0472">Membrane</keyword>
<name>A0AAJ6ZU51_PAPXU</name>
<accession>A0AAJ6ZU51</accession>
<evidence type="ECO:0000313" key="2">
    <source>
        <dbReference type="RefSeq" id="XP_013179250.1"/>
    </source>
</evidence>
<dbReference type="Gene3D" id="2.40.10.10">
    <property type="entry name" value="Trypsin-like serine proteases"/>
    <property type="match status" value="1"/>
</dbReference>
<feature type="transmembrane region" description="Helical" evidence="1">
    <location>
        <begin position="21"/>
        <end position="42"/>
    </location>
</feature>
<reference evidence="2" key="1">
    <citation type="submission" date="2025-08" db="UniProtKB">
        <authorList>
            <consortium name="RefSeq"/>
        </authorList>
    </citation>
    <scope>IDENTIFICATION</scope>
</reference>
<keyword evidence="1" id="KW-0812">Transmembrane</keyword>
<sequence length="175" mass="20190">MPIMDRFDLAKSSKFTRGEKCIFIHLILTFVLIILSIIIYFVHLCIINHPGNSYLNTRRLVSLQEGIKEITTPDYLPIGVLYLNTNPIRVICNTILFREKWSIAPAHCVIIRSDPSLAALLPKWEIKFKTADLKFKVTKIRRSIAHPHFNRDDFSNNVGLLEHTVSVPIHQYINP</sequence>
<dbReference type="KEGG" id="pxu:106126261"/>
<dbReference type="AlphaFoldDB" id="A0AAJ6ZU51"/>
<evidence type="ECO:0000256" key="1">
    <source>
        <dbReference type="SAM" id="Phobius"/>
    </source>
</evidence>
<dbReference type="RefSeq" id="XP_013179250.1">
    <property type="nucleotide sequence ID" value="XM_013323796.1"/>
</dbReference>
<proteinExistence type="predicted"/>
<keyword evidence="1" id="KW-1133">Transmembrane helix</keyword>
<protein>
    <submittedName>
        <fullName evidence="2">Uncharacterized protein LOC106126261</fullName>
    </submittedName>
</protein>
<gene>
    <name evidence="2" type="primary">LOC106126261</name>
</gene>
<dbReference type="SUPFAM" id="SSF50494">
    <property type="entry name" value="Trypsin-like serine proteases"/>
    <property type="match status" value="1"/>
</dbReference>
<dbReference type="Proteomes" id="UP000694872">
    <property type="component" value="Unplaced"/>
</dbReference>
<dbReference type="InterPro" id="IPR009003">
    <property type="entry name" value="Peptidase_S1_PA"/>
</dbReference>
<organism evidence="2">
    <name type="scientific">Papilio xuthus</name>
    <name type="common">Asian swallowtail butterfly</name>
    <dbReference type="NCBI Taxonomy" id="66420"/>
    <lineage>
        <taxon>Eukaryota</taxon>
        <taxon>Metazoa</taxon>
        <taxon>Ecdysozoa</taxon>
        <taxon>Arthropoda</taxon>
        <taxon>Hexapoda</taxon>
        <taxon>Insecta</taxon>
        <taxon>Pterygota</taxon>
        <taxon>Neoptera</taxon>
        <taxon>Endopterygota</taxon>
        <taxon>Lepidoptera</taxon>
        <taxon>Glossata</taxon>
        <taxon>Ditrysia</taxon>
        <taxon>Papilionoidea</taxon>
        <taxon>Papilionidae</taxon>
        <taxon>Papilioninae</taxon>
        <taxon>Papilio</taxon>
    </lineage>
</organism>